<evidence type="ECO:0000313" key="1">
    <source>
        <dbReference type="EMBL" id="AHB70255.1"/>
    </source>
</evidence>
<evidence type="ECO:0000313" key="3">
    <source>
        <dbReference type="Proteomes" id="UP000018545"/>
    </source>
</evidence>
<reference evidence="1 3" key="1">
    <citation type="journal article" date="2014" name="Genome Announc.">
        <title>Complete Genome Sequence of Cronobacter sakazakii Strain CMCC 45402.</title>
        <authorList>
            <person name="Zhao Z."/>
            <person name="Wang L."/>
            <person name="Wang B."/>
            <person name="Liang H."/>
            <person name="Ye Q."/>
            <person name="Zeng M."/>
        </authorList>
    </citation>
    <scope>NUCLEOTIDE SEQUENCE [LARGE SCALE GENOMIC DNA]</scope>
    <source>
        <strain evidence="3">45402</strain>
        <strain evidence="1">CMCC45402</strain>
    </source>
</reference>
<gene>
    <name evidence="2" type="ORF">AUM46_03280</name>
    <name evidence="1" type="ORF">P262_02658</name>
</gene>
<dbReference type="Proteomes" id="UP000244731">
    <property type="component" value="Unassembled WGS sequence"/>
</dbReference>
<evidence type="ECO:0000313" key="4">
    <source>
        <dbReference type="Proteomes" id="UP000244731"/>
    </source>
</evidence>
<proteinExistence type="predicted"/>
<dbReference type="PATRIC" id="fig|1401659.3.peg.1876"/>
<dbReference type="HOGENOM" id="CLU_2329010_0_0_6"/>
<organism evidence="1 3">
    <name type="scientific">Cronobacter malonaticus</name>
    <dbReference type="NCBI Taxonomy" id="413503"/>
    <lineage>
        <taxon>Bacteria</taxon>
        <taxon>Pseudomonadati</taxon>
        <taxon>Pseudomonadota</taxon>
        <taxon>Gammaproteobacteria</taxon>
        <taxon>Enterobacterales</taxon>
        <taxon>Enterobacteriaceae</taxon>
        <taxon>Cronobacter</taxon>
    </lineage>
</organism>
<accession>V5TZW3</accession>
<dbReference type="EMBL" id="CP006731">
    <property type="protein sequence ID" value="AHB70255.1"/>
    <property type="molecule type" value="Genomic_DNA"/>
</dbReference>
<name>V5TZW3_9ENTR</name>
<sequence>MAQFCVAARPGGLPGACIHRWLARARHKSPLAPAGPNIVPVRGVYGTDYGDEYQRVLRSAACFEAVTICCHTEKDRMPGLSACGGDNHNGRGYASGVL</sequence>
<keyword evidence="4" id="KW-1185">Reference proteome</keyword>
<dbReference type="EMBL" id="MSAC01000008">
    <property type="protein sequence ID" value="PUX10162.1"/>
    <property type="molecule type" value="Genomic_DNA"/>
</dbReference>
<dbReference type="KEGG" id="csi:P262_02658"/>
<dbReference type="Proteomes" id="UP000018545">
    <property type="component" value="Chromosome"/>
</dbReference>
<evidence type="ECO:0000313" key="2">
    <source>
        <dbReference type="EMBL" id="PUX10162.1"/>
    </source>
</evidence>
<reference evidence="2 4" key="2">
    <citation type="submission" date="2016-12" db="EMBL/GenBank/DDBJ databases">
        <title>Analysis of the Molecular Diversity Among Cronobacter Species Isolated from Filth Flies Using a Pan Genomic DNA Microarray.</title>
        <authorList>
            <person name="Pava-Ripoll M."/>
            <person name="Tall B."/>
            <person name="Farber J."/>
            <person name="Fanning S."/>
            <person name="Lehner A."/>
            <person name="Stephan R."/>
            <person name="Pagotto F."/>
            <person name="Iverson C."/>
            <person name="Ziobro G."/>
            <person name="Miller A."/>
            <person name="Pearson R."/>
            <person name="Yan Q."/>
            <person name="Kim M."/>
            <person name="Jeong S."/>
            <person name="Park J."/>
            <person name="Jun S."/>
            <person name="Choi H."/>
            <person name="Chung T."/>
            <person name="Yoo Y."/>
            <person name="Park E."/>
            <person name="Hwang S."/>
            <person name="Lee B."/>
            <person name="Sathyamoorthy V."/>
            <person name="Carter L."/>
            <person name="Mammel M."/>
            <person name="Jackson S."/>
            <person name="Kothary M."/>
            <person name="Patel I."/>
            <person name="Grim C."/>
            <person name="Gopinath G."/>
            <person name="Gangiredla J."/>
            <person name="Chase H."/>
        </authorList>
    </citation>
    <scope>NUCLEOTIDE SEQUENCE [LARGE SCALE GENOMIC DNA]</scope>
    <source>
        <strain evidence="2 4">MOD1-Md25g</strain>
    </source>
</reference>
<dbReference type="AlphaFoldDB" id="V5TZW3"/>
<protein>
    <submittedName>
        <fullName evidence="1">Uncharacterized protein</fullName>
    </submittedName>
</protein>